<dbReference type="PROSITE" id="PS00183">
    <property type="entry name" value="UBC_1"/>
    <property type="match status" value="1"/>
</dbReference>
<dbReference type="InterPro" id="IPR023313">
    <property type="entry name" value="UBQ-conjugating_AS"/>
</dbReference>
<feature type="region of interest" description="Disordered" evidence="7">
    <location>
        <begin position="564"/>
        <end position="593"/>
    </location>
</feature>
<feature type="region of interest" description="Disordered" evidence="7">
    <location>
        <begin position="689"/>
        <end position="753"/>
    </location>
</feature>
<feature type="region of interest" description="Disordered" evidence="7">
    <location>
        <begin position="854"/>
        <end position="912"/>
    </location>
</feature>
<keyword evidence="2" id="KW-0547">Nucleotide-binding</keyword>
<comment type="caution">
    <text evidence="9">The sequence shown here is derived from an EMBL/GenBank/DDBJ whole genome shotgun (WGS) entry which is preliminary data.</text>
</comment>
<dbReference type="SUPFAM" id="SSF48403">
    <property type="entry name" value="Ankyrin repeat"/>
    <property type="match status" value="1"/>
</dbReference>
<organism evidence="9 10">
    <name type="scientific">Symbiodinium microadriaticum</name>
    <name type="common">Dinoflagellate</name>
    <name type="synonym">Zooxanthella microadriatica</name>
    <dbReference type="NCBI Taxonomy" id="2951"/>
    <lineage>
        <taxon>Eukaryota</taxon>
        <taxon>Sar</taxon>
        <taxon>Alveolata</taxon>
        <taxon>Dinophyceae</taxon>
        <taxon>Suessiales</taxon>
        <taxon>Symbiodiniaceae</taxon>
        <taxon>Symbiodinium</taxon>
    </lineage>
</organism>
<sequence>MCSPLLLTRLRVSCGLCPKSRPWLPDVTVPLELKEATQELHMFKALLPQLEHQDQDEELVVDPTASGGRQPKWPKSNPKGHGKQGGKGDRQGAHPPSTNSWSSEAMIRPPRRPRDTSDSDVSKQLAEMKSTLGKLTILVLRQEIQQNICKQDTAFVLFIDTRGPQNLATSMCKMGDTWQSTKRHHPDRLTAPMRVILFQHLLETVLNKFKDMTDTPSARSTAQNLGLLMQNGTTVPALKWDPASRQHVQDTTLEPMETQAIKEALEELIALSTKYLVVNRFHGMRKLSEKYTSPTLGMFLEIGMRTPDAHAAWNHLHRLQQSAAWQAAGVFLRHERMQMSESSWGETFQRGASGAALLALVLAPLCFVGQLGSPRAVSVTRHSDLGFEGDGSLGDGGTTPLMMAAHKNDAEEVKAYVKNGANLNAQDLYGWTALRYAVRADNIEATQALIEGGADINLASQSGRTPLMSAASNGISDMVKILLDAGADAKLKSGGLTAYDMSLRGGATGCEECRKLLLEASSFWLPQRSGPPPSNVRHALAPGMNFGWTESETPKRGLSRLFSRRKPSQGHSGRTPLATLAAPSPSFFGGRRRRTSSVEDGLELDEISDATHLVEQLGFKSRVLRCSSAGSLCATSRREARRETRAETLATQTDQRSRLIPLNPGKDLRPPSSDAILQELERCRMRLEDVRIPSPAATPLQSRPSSSMPAPEDAPSPEQLPSPAALRLRTPGASPSATLPRPRSEKARLRPRREDASLQLAIETANAAFHSTWTTSTPSTRASPGVSLGQASSTWSDTSSPFGETSPWGLEGRGTRRRAATADARCSGEELMEEARALLSEMLSVTSHSMCTSASQTQAYDSRRRHDSAPPVARPPNLIWSSPPSRTCQRAQSASTLGATPKRASSEAPGSFLRPLNGSMPWCPKIEFERPFALRRQKKSQALRSASASCSRLAPLAEDMRAGPPPGASRSCSEGPQGAVLARSLVIPEEGRALRLEPSDADDEFCKLLTAALAAPTESEGYGLEASPPPTPAPPAPPTPPARPAPPTLPAPGCPEAEAKRDSDGTQEPETREVTMPLELRQPQSRPQLTLLPLPGCAKTAAEPPQRSPSCHPFGAKPSSEVTPRSMSCETREEAQEAPSASATSPRTRKPRMVKRRDFEQVMKERRRLLEAHSAVVVPWPSSALAKIKARGRTILTTTSRVELARRGVRNLRDRSWKCLAPARRLLHKGVPRAQEPANSAMALKRIQKELQDLGNDPPANCSAGPVGDDMFNWQATIMGPPDCPYSGGVFFLNINFPSDYPFKPPKVHFTTKIYHCNVNSNGAICLDILKDQWSPALTISKVLLSISSLLTDPNPQDPLVPEIAQVYLKDRAKHDTTARALIVNLAMPAAACIFVADQRPLSLCPPRPTATRLGQGPKMAFADENAVPAGGAKVKSAVTRGRPLREVNRCADKGLAPSSAELEKRYIDAKRNELREGRLRNERSCHAAIHKPSVYTKLPTKATVPHEFNLSCSRRSVGACSEDSDMDVEPGAEWTSSLRRGRSSSRSRQPELTVPRGPRLHTSWRPRSTARGLSAEPREADVSWCRSLRRDNLGPLALQPQQPQWENQYHGDL</sequence>
<keyword evidence="10" id="KW-1185">Reference proteome</keyword>
<feature type="domain" description="UBC core" evidence="8">
    <location>
        <begin position="1242"/>
        <end position="1388"/>
    </location>
</feature>
<dbReference type="SMART" id="SM00248">
    <property type="entry name" value="ANK"/>
    <property type="match status" value="3"/>
</dbReference>
<feature type="region of interest" description="Disordered" evidence="7">
    <location>
        <begin position="1018"/>
        <end position="1153"/>
    </location>
</feature>
<feature type="region of interest" description="Disordered" evidence="7">
    <location>
        <begin position="62"/>
        <end position="122"/>
    </location>
</feature>
<feature type="compositionally biased region" description="Polar residues" evidence="7">
    <location>
        <begin position="789"/>
        <end position="803"/>
    </location>
</feature>
<dbReference type="Gene3D" id="1.25.40.20">
    <property type="entry name" value="Ankyrin repeat-containing domain"/>
    <property type="match status" value="1"/>
</dbReference>
<evidence type="ECO:0000313" key="9">
    <source>
        <dbReference type="EMBL" id="OLQ11041.1"/>
    </source>
</evidence>
<feature type="region of interest" description="Disordered" evidence="7">
    <location>
        <begin position="634"/>
        <end position="672"/>
    </location>
</feature>
<dbReference type="Proteomes" id="UP000186817">
    <property type="component" value="Unassembled WGS sequence"/>
</dbReference>
<proteinExistence type="predicted"/>
<dbReference type="SUPFAM" id="SSF54495">
    <property type="entry name" value="UBC-like"/>
    <property type="match status" value="1"/>
</dbReference>
<dbReference type="PROSITE" id="PS50127">
    <property type="entry name" value="UBC_2"/>
    <property type="match status" value="1"/>
</dbReference>
<feature type="repeat" description="ANK" evidence="5">
    <location>
        <begin position="396"/>
        <end position="428"/>
    </location>
</feature>
<dbReference type="FunFam" id="3.10.110.10:FF:000010">
    <property type="entry name" value="Ubiquitin-conjugating enzyme E2-16 kDa"/>
    <property type="match status" value="1"/>
</dbReference>
<feature type="compositionally biased region" description="Basic and acidic residues" evidence="7">
    <location>
        <begin position="742"/>
        <end position="753"/>
    </location>
</feature>
<dbReference type="InterPro" id="IPR002110">
    <property type="entry name" value="Ankyrin_rpt"/>
</dbReference>
<feature type="compositionally biased region" description="Polar residues" evidence="7">
    <location>
        <begin position="699"/>
        <end position="708"/>
    </location>
</feature>
<feature type="compositionally biased region" description="Basic and acidic residues" evidence="7">
    <location>
        <begin position="112"/>
        <end position="121"/>
    </location>
</feature>
<feature type="region of interest" description="Disordered" evidence="7">
    <location>
        <begin position="1521"/>
        <end position="1582"/>
    </location>
</feature>
<dbReference type="Pfam" id="PF00179">
    <property type="entry name" value="UQ_con"/>
    <property type="match status" value="1"/>
</dbReference>
<dbReference type="PANTHER" id="PTHR24068">
    <property type="entry name" value="UBIQUITIN-CONJUGATING ENZYME E2"/>
    <property type="match status" value="1"/>
</dbReference>
<dbReference type="Gene3D" id="3.10.110.10">
    <property type="entry name" value="Ubiquitin Conjugating Enzyme"/>
    <property type="match status" value="1"/>
</dbReference>
<feature type="compositionally biased region" description="Basic and acidic residues" evidence="7">
    <location>
        <begin position="636"/>
        <end position="646"/>
    </location>
</feature>
<dbReference type="InterPro" id="IPR000608">
    <property type="entry name" value="UBC"/>
</dbReference>
<evidence type="ECO:0000256" key="4">
    <source>
        <dbReference type="ARBA" id="ARBA00022840"/>
    </source>
</evidence>
<dbReference type="PROSITE" id="PS50297">
    <property type="entry name" value="ANK_REP_REGION"/>
    <property type="match status" value="3"/>
</dbReference>
<feature type="repeat" description="ANK" evidence="5">
    <location>
        <begin position="429"/>
        <end position="461"/>
    </location>
</feature>
<feature type="compositionally biased region" description="Polar residues" evidence="7">
    <location>
        <begin position="1120"/>
        <end position="1129"/>
    </location>
</feature>
<evidence type="ECO:0000256" key="1">
    <source>
        <dbReference type="ARBA" id="ARBA00022679"/>
    </source>
</evidence>
<reference evidence="9 10" key="1">
    <citation type="submission" date="2016-02" db="EMBL/GenBank/DDBJ databases">
        <title>Genome analysis of coral dinoflagellate symbionts highlights evolutionary adaptations to a symbiotic lifestyle.</title>
        <authorList>
            <person name="Aranda M."/>
            <person name="Li Y."/>
            <person name="Liew Y.J."/>
            <person name="Baumgarten S."/>
            <person name="Simakov O."/>
            <person name="Wilson M."/>
            <person name="Piel J."/>
            <person name="Ashoor H."/>
            <person name="Bougouffa S."/>
            <person name="Bajic V.B."/>
            <person name="Ryu T."/>
            <person name="Ravasi T."/>
            <person name="Bayer T."/>
            <person name="Micklem G."/>
            <person name="Kim H."/>
            <person name="Bhak J."/>
            <person name="Lajeunesse T.C."/>
            <person name="Voolstra C.R."/>
        </authorList>
    </citation>
    <scope>NUCLEOTIDE SEQUENCE [LARGE SCALE GENOMIC DNA]</scope>
    <source>
        <strain evidence="9 10">CCMP2467</strain>
    </source>
</reference>
<accession>A0A1Q9EUD9</accession>
<feature type="compositionally biased region" description="Basic and acidic residues" evidence="7">
    <location>
        <begin position="1057"/>
        <end position="1073"/>
    </location>
</feature>
<feature type="compositionally biased region" description="Polar residues" evidence="7">
    <location>
        <begin position="879"/>
        <end position="898"/>
    </location>
</feature>
<gene>
    <name evidence="9" type="primary">eff</name>
    <name evidence="9" type="ORF">AK812_SmicGene5178</name>
</gene>
<feature type="compositionally biased region" description="Pro residues" evidence="7">
    <location>
        <begin position="1027"/>
        <end position="1053"/>
    </location>
</feature>
<dbReference type="Pfam" id="PF00023">
    <property type="entry name" value="Ank"/>
    <property type="match status" value="1"/>
</dbReference>
<feature type="compositionally biased region" description="Polar residues" evidence="7">
    <location>
        <begin position="772"/>
        <end position="782"/>
    </location>
</feature>
<evidence type="ECO:0000256" key="7">
    <source>
        <dbReference type="SAM" id="MobiDB-lite"/>
    </source>
</evidence>
<dbReference type="InterPro" id="IPR016135">
    <property type="entry name" value="UBQ-conjugating_enzyme/RWD"/>
</dbReference>
<keyword evidence="4" id="KW-0067">ATP-binding</keyword>
<dbReference type="CDD" id="cd23792">
    <property type="entry name" value="UBCc_UBE2D"/>
    <property type="match status" value="1"/>
</dbReference>
<protein>
    <submittedName>
        <fullName evidence="9">Ubiquitin-conjugating enzyme E2-17 kDa</fullName>
    </submittedName>
</protein>
<evidence type="ECO:0000256" key="5">
    <source>
        <dbReference type="PROSITE-ProRule" id="PRU00023"/>
    </source>
</evidence>
<feature type="repeat" description="ANK" evidence="5">
    <location>
        <begin position="462"/>
        <end position="494"/>
    </location>
</feature>
<name>A0A1Q9EUD9_SYMMI</name>
<evidence type="ECO:0000259" key="8">
    <source>
        <dbReference type="PROSITE" id="PS50127"/>
    </source>
</evidence>
<dbReference type="OrthoDB" id="10605516at2759"/>
<dbReference type="SMART" id="SM00212">
    <property type="entry name" value="UBCc"/>
    <property type="match status" value="1"/>
</dbReference>
<dbReference type="Pfam" id="PF12796">
    <property type="entry name" value="Ank_2"/>
    <property type="match status" value="1"/>
</dbReference>
<dbReference type="GO" id="GO:0004842">
    <property type="term" value="F:ubiquitin-protein transferase activity"/>
    <property type="evidence" value="ECO:0007669"/>
    <property type="project" value="UniProtKB-ARBA"/>
</dbReference>
<keyword evidence="5" id="KW-0040">ANK repeat</keyword>
<keyword evidence="3" id="KW-0833">Ubl conjugation pathway</keyword>
<evidence type="ECO:0000313" key="10">
    <source>
        <dbReference type="Proteomes" id="UP000186817"/>
    </source>
</evidence>
<feature type="region of interest" description="Disordered" evidence="7">
    <location>
        <begin position="772"/>
        <end position="816"/>
    </location>
</feature>
<dbReference type="InterPro" id="IPR036770">
    <property type="entry name" value="Ankyrin_rpt-contain_sf"/>
</dbReference>
<evidence type="ECO:0000256" key="2">
    <source>
        <dbReference type="ARBA" id="ARBA00022741"/>
    </source>
</evidence>
<dbReference type="PROSITE" id="PS50088">
    <property type="entry name" value="ANK_REPEAT"/>
    <property type="match status" value="3"/>
</dbReference>
<dbReference type="GO" id="GO:0005524">
    <property type="term" value="F:ATP binding"/>
    <property type="evidence" value="ECO:0007669"/>
    <property type="project" value="UniProtKB-KW"/>
</dbReference>
<evidence type="ECO:0000256" key="6">
    <source>
        <dbReference type="PROSITE-ProRule" id="PRU10133"/>
    </source>
</evidence>
<keyword evidence="1" id="KW-0808">Transferase</keyword>
<feature type="active site" description="Glycyl thioester intermediate" evidence="6">
    <location>
        <position position="1326"/>
    </location>
</feature>
<dbReference type="EMBL" id="LSRX01000066">
    <property type="protein sequence ID" value="OLQ11041.1"/>
    <property type="molecule type" value="Genomic_DNA"/>
</dbReference>
<feature type="region of interest" description="Disordered" evidence="7">
    <location>
        <begin position="957"/>
        <end position="976"/>
    </location>
</feature>
<evidence type="ECO:0000256" key="3">
    <source>
        <dbReference type="ARBA" id="ARBA00022786"/>
    </source>
</evidence>